<proteinExistence type="predicted"/>
<keyword evidence="2" id="KW-0732">Signal</keyword>
<dbReference type="SUPFAM" id="SSF52821">
    <property type="entry name" value="Rhodanese/Cell cycle control phosphatase"/>
    <property type="match status" value="1"/>
</dbReference>
<dbReference type="InterPro" id="IPR044240">
    <property type="entry name" value="STR4-like"/>
</dbReference>
<evidence type="ECO:0000259" key="3">
    <source>
        <dbReference type="PROSITE" id="PS50206"/>
    </source>
</evidence>
<name>A0AAW1QZ72_9CHLO</name>
<dbReference type="Proteomes" id="UP001445335">
    <property type="component" value="Unassembled WGS sequence"/>
</dbReference>
<feature type="region of interest" description="Disordered" evidence="1">
    <location>
        <begin position="354"/>
        <end position="397"/>
    </location>
</feature>
<evidence type="ECO:0000256" key="1">
    <source>
        <dbReference type="SAM" id="MobiDB-lite"/>
    </source>
</evidence>
<evidence type="ECO:0000313" key="4">
    <source>
        <dbReference type="EMBL" id="KAK9826849.1"/>
    </source>
</evidence>
<feature type="chain" id="PRO_5043587263" description="Rhodanese domain-containing protein" evidence="2">
    <location>
        <begin position="18"/>
        <end position="397"/>
    </location>
</feature>
<reference evidence="4 5" key="1">
    <citation type="journal article" date="2024" name="Nat. Commun.">
        <title>Phylogenomics reveals the evolutionary origins of lichenization in chlorophyte algae.</title>
        <authorList>
            <person name="Puginier C."/>
            <person name="Libourel C."/>
            <person name="Otte J."/>
            <person name="Skaloud P."/>
            <person name="Haon M."/>
            <person name="Grisel S."/>
            <person name="Petersen M."/>
            <person name="Berrin J.G."/>
            <person name="Delaux P.M."/>
            <person name="Dal Grande F."/>
            <person name="Keller J."/>
        </authorList>
    </citation>
    <scope>NUCLEOTIDE SEQUENCE [LARGE SCALE GENOMIC DNA]</scope>
    <source>
        <strain evidence="4 5">SAG 245.80</strain>
    </source>
</reference>
<dbReference type="PROSITE" id="PS50206">
    <property type="entry name" value="RHODANESE_3"/>
    <property type="match status" value="1"/>
</dbReference>
<dbReference type="PANTHER" id="PTHR47377:SF1">
    <property type="entry name" value="RHODANESE-LIKE DOMAIN-CONTAINING PROTEIN 4, CHLOROPLASTIC"/>
    <property type="match status" value="1"/>
</dbReference>
<evidence type="ECO:0000313" key="5">
    <source>
        <dbReference type="Proteomes" id="UP001445335"/>
    </source>
</evidence>
<comment type="caution">
    <text evidence="4">The sequence shown here is derived from an EMBL/GenBank/DDBJ whole genome shotgun (WGS) entry which is preliminary data.</text>
</comment>
<dbReference type="Gene3D" id="3.40.250.10">
    <property type="entry name" value="Rhodanese-like domain"/>
    <property type="match status" value="1"/>
</dbReference>
<feature type="signal peptide" evidence="2">
    <location>
        <begin position="1"/>
        <end position="17"/>
    </location>
</feature>
<feature type="compositionally biased region" description="Polar residues" evidence="1">
    <location>
        <begin position="383"/>
        <end position="397"/>
    </location>
</feature>
<accession>A0AAW1QZ72</accession>
<protein>
    <recommendedName>
        <fullName evidence="3">Rhodanese domain-containing protein</fullName>
    </recommendedName>
</protein>
<dbReference type="InterPro" id="IPR036873">
    <property type="entry name" value="Rhodanese-like_dom_sf"/>
</dbReference>
<dbReference type="EMBL" id="JALJOU010000062">
    <property type="protein sequence ID" value="KAK9826849.1"/>
    <property type="molecule type" value="Genomic_DNA"/>
</dbReference>
<dbReference type="PANTHER" id="PTHR47377">
    <property type="entry name" value="RHODANESE-LIKE DOMAIN-CONTAINING PROTEIN 4, CHLOROPLASTIC"/>
    <property type="match status" value="1"/>
</dbReference>
<dbReference type="InterPro" id="IPR001763">
    <property type="entry name" value="Rhodanese-like_dom"/>
</dbReference>
<feature type="domain" description="Rhodanese" evidence="3">
    <location>
        <begin position="91"/>
        <end position="200"/>
    </location>
</feature>
<dbReference type="AlphaFoldDB" id="A0AAW1QZ72"/>
<sequence>MAAALSVTLLSVPAALALDTVELQPAQPPPITTNFDVVVPSDVSQLLKDYPTLPFAGAFLVGAPLVFAAASQGGGKVKAATPGGAYDALASEDKAVLVDIRSIAQRASGSPDLKGLKKKSVLQLPFTKTVKGEVVPVEDFVARAAKLSGVSEETTVVLLDADGKDAPQAAKLLAPAVGKVLYTQAEGPRGWKEAGAPWKEPAKLPSLNLKGLGGLGRSMDAFAEDFKVKPTAGKAALGLGAVALGAGAAALLLFQEVETVLQVVGVVVAGRFAASRLVFAEDRKRTAEEFKTLVDEKIAVKDAGEDLKQIAATLLETEQSVESLLGARAEAAAADVRDKAKDLVGEVKSQAREASAAVRGEAQSAQASTSSDAKQASDAPNGSARQWINNWQQGQAN</sequence>
<organism evidence="4 5">
    <name type="scientific">Elliptochloris bilobata</name>
    <dbReference type="NCBI Taxonomy" id="381761"/>
    <lineage>
        <taxon>Eukaryota</taxon>
        <taxon>Viridiplantae</taxon>
        <taxon>Chlorophyta</taxon>
        <taxon>core chlorophytes</taxon>
        <taxon>Trebouxiophyceae</taxon>
        <taxon>Trebouxiophyceae incertae sedis</taxon>
        <taxon>Elliptochloris clade</taxon>
        <taxon>Elliptochloris</taxon>
    </lineage>
</organism>
<keyword evidence="5" id="KW-1185">Reference proteome</keyword>
<evidence type="ECO:0000256" key="2">
    <source>
        <dbReference type="SAM" id="SignalP"/>
    </source>
</evidence>
<feature type="compositionally biased region" description="Low complexity" evidence="1">
    <location>
        <begin position="362"/>
        <end position="379"/>
    </location>
</feature>
<gene>
    <name evidence="4" type="ORF">WJX81_007695</name>
</gene>